<reference evidence="1 2" key="1">
    <citation type="submission" date="2015-05" db="EMBL/GenBank/DDBJ databases">
        <title>Draft Genome assembly of Streptomyces showdoensis.</title>
        <authorList>
            <person name="Thapa K.K."/>
            <person name="Metsa-Ketela M."/>
        </authorList>
    </citation>
    <scope>NUCLEOTIDE SEQUENCE [LARGE SCALE GENOMIC DNA]</scope>
    <source>
        <strain evidence="1 2">ATCC 15227</strain>
    </source>
</reference>
<dbReference type="AlphaFoldDB" id="A0A2P2GGD7"/>
<comment type="caution">
    <text evidence="1">The sequence shown here is derived from an EMBL/GenBank/DDBJ whole genome shotgun (WGS) entry which is preliminary data.</text>
</comment>
<gene>
    <name evidence="1" type="ORF">VO63_28215</name>
</gene>
<protein>
    <submittedName>
        <fullName evidence="1">Uncharacterized protein</fullName>
    </submittedName>
</protein>
<sequence>MSFDEIVRTTHCPFAKPSRMGTPVSVTGTDIEAGLREHRDTIEEFFASARERELDGMLLTFEDPGLGATLPALTRLTRRFFEALCELYPSVYIQDDPEPDETWYAMIGGERFFVVSFAPCYPEHSPRFNFGSPHTYFLLQPASTFERNAELIERRRVRIQRAFKATGRPYDAELANLENDMFKSVMPIDPIDRPVRWWEDAATVTALTTVAATAPKVELRKAG</sequence>
<dbReference type="EMBL" id="LAQS01000055">
    <property type="protein sequence ID" value="KKZ70567.1"/>
    <property type="molecule type" value="Genomic_DNA"/>
</dbReference>
<dbReference type="RefSeq" id="WP_046910858.1">
    <property type="nucleotide sequence ID" value="NZ_BAAAXG010000026.1"/>
</dbReference>
<dbReference type="OrthoDB" id="5800908at2"/>
<name>A0A2P2GGD7_STREW</name>
<organism evidence="1 2">
    <name type="scientific">Streptomyces showdoensis</name>
    <dbReference type="NCBI Taxonomy" id="68268"/>
    <lineage>
        <taxon>Bacteria</taxon>
        <taxon>Bacillati</taxon>
        <taxon>Actinomycetota</taxon>
        <taxon>Actinomycetes</taxon>
        <taxon>Kitasatosporales</taxon>
        <taxon>Streptomycetaceae</taxon>
        <taxon>Streptomyces</taxon>
    </lineage>
</organism>
<proteinExistence type="predicted"/>
<evidence type="ECO:0000313" key="2">
    <source>
        <dbReference type="Proteomes" id="UP000265325"/>
    </source>
</evidence>
<keyword evidence="2" id="KW-1185">Reference proteome</keyword>
<accession>A0A2P2GGD7</accession>
<evidence type="ECO:0000313" key="1">
    <source>
        <dbReference type="EMBL" id="KKZ70567.1"/>
    </source>
</evidence>
<dbReference type="Proteomes" id="UP000265325">
    <property type="component" value="Unassembled WGS sequence"/>
</dbReference>